<dbReference type="SUPFAM" id="SSF56784">
    <property type="entry name" value="HAD-like"/>
    <property type="match status" value="1"/>
</dbReference>
<comment type="cofactor">
    <cofactor evidence="1 8">
        <name>Mg(2+)</name>
        <dbReference type="ChEBI" id="CHEBI:18420"/>
    </cofactor>
</comment>
<evidence type="ECO:0000256" key="8">
    <source>
        <dbReference type="PIRSR" id="PIRSR031051-3"/>
    </source>
</evidence>
<dbReference type="OrthoDB" id="10267182at2759"/>
<dbReference type="STRING" id="158441.A0A226DZ73"/>
<dbReference type="Gene3D" id="3.40.50.1000">
    <property type="entry name" value="HAD superfamily/HAD-like"/>
    <property type="match status" value="1"/>
</dbReference>
<feature type="active site" description="Nucleophile" evidence="6">
    <location>
        <position position="27"/>
    </location>
</feature>
<dbReference type="GO" id="GO:0046872">
    <property type="term" value="F:metal ion binding"/>
    <property type="evidence" value="ECO:0007669"/>
    <property type="project" value="UniProtKB-KW"/>
</dbReference>
<dbReference type="InterPro" id="IPR036412">
    <property type="entry name" value="HAD-like_sf"/>
</dbReference>
<keyword evidence="10" id="KW-1185">Reference proteome</keyword>
<dbReference type="OMA" id="ASQFECK"/>
<feature type="active site" description="Proton donor" evidence="6">
    <location>
        <position position="29"/>
    </location>
</feature>
<dbReference type="Proteomes" id="UP000198287">
    <property type="component" value="Unassembled WGS sequence"/>
</dbReference>
<protein>
    <submittedName>
        <fullName evidence="9">Phosphoethanolamine/phosphocholine phosphatase</fullName>
    </submittedName>
</protein>
<evidence type="ECO:0000256" key="5">
    <source>
        <dbReference type="ARBA" id="ARBA00022842"/>
    </source>
</evidence>
<evidence type="ECO:0000256" key="1">
    <source>
        <dbReference type="ARBA" id="ARBA00001946"/>
    </source>
</evidence>
<name>A0A226DZ73_FOLCA</name>
<evidence type="ECO:0000256" key="7">
    <source>
        <dbReference type="PIRSR" id="PIRSR031051-2"/>
    </source>
</evidence>
<dbReference type="AlphaFoldDB" id="A0A226DZ73"/>
<comment type="caution">
    <text evidence="9">The sequence shown here is derived from an EMBL/GenBank/DDBJ whole genome shotgun (WGS) entry which is preliminary data.</text>
</comment>
<gene>
    <name evidence="9" type="ORF">Fcan01_15151</name>
</gene>
<feature type="binding site" evidence="8">
    <location>
        <position position="195"/>
    </location>
    <ligand>
        <name>Mg(2+)</name>
        <dbReference type="ChEBI" id="CHEBI:18420"/>
    </ligand>
</feature>
<keyword evidence="5 8" id="KW-0460">Magnesium</keyword>
<dbReference type="GO" id="GO:0016791">
    <property type="term" value="F:phosphatase activity"/>
    <property type="evidence" value="ECO:0007669"/>
    <property type="project" value="InterPro"/>
</dbReference>
<organism evidence="9 10">
    <name type="scientific">Folsomia candida</name>
    <name type="common">Springtail</name>
    <dbReference type="NCBI Taxonomy" id="158441"/>
    <lineage>
        <taxon>Eukaryota</taxon>
        <taxon>Metazoa</taxon>
        <taxon>Ecdysozoa</taxon>
        <taxon>Arthropoda</taxon>
        <taxon>Hexapoda</taxon>
        <taxon>Collembola</taxon>
        <taxon>Entomobryomorpha</taxon>
        <taxon>Isotomoidea</taxon>
        <taxon>Isotomidae</taxon>
        <taxon>Proisotominae</taxon>
        <taxon>Folsomia</taxon>
    </lineage>
</organism>
<dbReference type="PIRSF" id="PIRSF031051">
    <property type="entry name" value="PyrdxlP_Pase_PHOSPHO2"/>
    <property type="match status" value="1"/>
</dbReference>
<dbReference type="PANTHER" id="PTHR20889:SF12">
    <property type="entry name" value="LP01149P"/>
    <property type="match status" value="1"/>
</dbReference>
<proteinExistence type="inferred from homology"/>
<dbReference type="InterPro" id="IPR023214">
    <property type="entry name" value="HAD_sf"/>
</dbReference>
<comment type="similarity">
    <text evidence="2">Belongs to the HAD-like hydrolase superfamily. PHOSPHO family.</text>
</comment>
<dbReference type="InterPro" id="IPR016965">
    <property type="entry name" value="Pase_PHOSPHO-typ"/>
</dbReference>
<dbReference type="PANTHER" id="PTHR20889">
    <property type="entry name" value="PHOSPHATASE, ORPHAN 1, 2"/>
    <property type="match status" value="1"/>
</dbReference>
<evidence type="ECO:0000313" key="9">
    <source>
        <dbReference type="EMBL" id="OXA50328.1"/>
    </source>
</evidence>
<evidence type="ECO:0000313" key="10">
    <source>
        <dbReference type="Proteomes" id="UP000198287"/>
    </source>
</evidence>
<evidence type="ECO:0000256" key="6">
    <source>
        <dbReference type="PIRSR" id="PIRSR031051-1"/>
    </source>
</evidence>
<dbReference type="NCBIfam" id="TIGR01489">
    <property type="entry name" value="DKMTPPase-SF"/>
    <property type="match status" value="1"/>
</dbReference>
<evidence type="ECO:0000256" key="4">
    <source>
        <dbReference type="ARBA" id="ARBA00022801"/>
    </source>
</evidence>
<feature type="binding site" evidence="7">
    <location>
        <position position="38"/>
    </location>
    <ligand>
        <name>substrate</name>
    </ligand>
</feature>
<evidence type="ECO:0000256" key="3">
    <source>
        <dbReference type="ARBA" id="ARBA00022723"/>
    </source>
</evidence>
<keyword evidence="4" id="KW-0378">Hydrolase</keyword>
<dbReference type="EMBL" id="LNIX01000009">
    <property type="protein sequence ID" value="OXA50328.1"/>
    <property type="molecule type" value="Genomic_DNA"/>
</dbReference>
<evidence type="ECO:0000256" key="2">
    <source>
        <dbReference type="ARBA" id="ARBA00008541"/>
    </source>
</evidence>
<keyword evidence="3 8" id="KW-0479">Metal-binding</keyword>
<reference evidence="9 10" key="1">
    <citation type="submission" date="2015-12" db="EMBL/GenBank/DDBJ databases">
        <title>The genome of Folsomia candida.</title>
        <authorList>
            <person name="Faddeeva A."/>
            <person name="Derks M.F."/>
            <person name="Anvar Y."/>
            <person name="Smit S."/>
            <person name="Van Straalen N."/>
            <person name="Roelofs D."/>
        </authorList>
    </citation>
    <scope>NUCLEOTIDE SEQUENCE [LARGE SCALE GENOMIC DNA]</scope>
    <source>
        <strain evidence="9 10">VU population</strain>
        <tissue evidence="9">Whole body</tissue>
    </source>
</reference>
<feature type="binding site" evidence="7">
    <location>
        <position position="116"/>
    </location>
    <ligand>
        <name>substrate</name>
    </ligand>
</feature>
<dbReference type="Pfam" id="PF06888">
    <property type="entry name" value="Put_Phosphatase"/>
    <property type="match status" value="1"/>
</dbReference>
<dbReference type="InterPro" id="IPR006384">
    <property type="entry name" value="HAD_hydro_PyrdxlP_Pase-like"/>
</dbReference>
<accession>A0A226DZ73</accession>
<sequence>MNSADRFSSHFSVSSFGQDMSILFAFDCDHTLTNEDLDVAVSKLGVQPLPPEIWALCDGHYWTEGTNALFRHLHSQKLGLDAIADRIKEIQLVNGMSQLISSLIRKGKAHTTVISDANDFGISRILTQLIGDEEASKIPILTNKSYITESGCLQIAPFHWQKDCIFCPPNLCKWKALSLYVQEHGPFDRIVYVGDGKNDICPVTRLSKTDIVFARKGFDLQRIILAGEKNGVKVKVEANVKFWSDGFDILKQNDLFNKTE</sequence>
<feature type="binding site" evidence="8">
    <location>
        <position position="27"/>
    </location>
    <ligand>
        <name>Mg(2+)</name>
        <dbReference type="ChEBI" id="CHEBI:18420"/>
    </ligand>
</feature>
<feature type="binding site" evidence="8">
    <location>
        <position position="29"/>
    </location>
    <ligand>
        <name>Mg(2+)</name>
        <dbReference type="ChEBI" id="CHEBI:18420"/>
    </ligand>
</feature>
<dbReference type="NCBIfam" id="TIGR01488">
    <property type="entry name" value="HAD-SF-IB"/>
    <property type="match status" value="1"/>
</dbReference>